<evidence type="ECO:0000256" key="2">
    <source>
        <dbReference type="ARBA" id="ARBA00023015"/>
    </source>
</evidence>
<dbReference type="SUPFAM" id="SSF88946">
    <property type="entry name" value="Sigma2 domain of RNA polymerase sigma factors"/>
    <property type="match status" value="1"/>
</dbReference>
<evidence type="ECO:0000256" key="5">
    <source>
        <dbReference type="ARBA" id="ARBA00023163"/>
    </source>
</evidence>
<dbReference type="Pfam" id="PF04542">
    <property type="entry name" value="Sigma70_r2"/>
    <property type="match status" value="1"/>
</dbReference>
<sequence>MQDRPAQEKGYEPKQVHTAVNHSVMTEDQAGYTDAAGWKANGCRPTITPEMLWDQYHEPISAFVARRTNRHPDTEDIVQTVFMKAYLHLPELQDPDRLRAWLYQIARNAVTDHFRKERRLDELPEQLPSVAEEESEDFSQEAICGMKGVIPYLPDKYREAVELSELKGMSQKELSERLGISYSGAKSRVQRGREMVRELMNSCCTIRTDKYGSIIDYRVNLPKPVVYGRVAKKPARRKASTRAER</sequence>
<dbReference type="InterPro" id="IPR036388">
    <property type="entry name" value="WH-like_DNA-bd_sf"/>
</dbReference>
<comment type="caution">
    <text evidence="9">The sequence shown here is derived from an EMBL/GenBank/DDBJ whole genome shotgun (WGS) entry which is preliminary data.</text>
</comment>
<evidence type="ECO:0000256" key="6">
    <source>
        <dbReference type="RuleBase" id="RU000716"/>
    </source>
</evidence>
<dbReference type="GO" id="GO:0003677">
    <property type="term" value="F:DNA binding"/>
    <property type="evidence" value="ECO:0007669"/>
    <property type="project" value="UniProtKB-KW"/>
</dbReference>
<comment type="similarity">
    <text evidence="1 6">Belongs to the sigma-70 factor family. ECF subfamily.</text>
</comment>
<dbReference type="GO" id="GO:0006950">
    <property type="term" value="P:response to stress"/>
    <property type="evidence" value="ECO:0007669"/>
    <property type="project" value="UniProtKB-ARBA"/>
</dbReference>
<dbReference type="InterPro" id="IPR013325">
    <property type="entry name" value="RNA_pol_sigma_r2"/>
</dbReference>
<dbReference type="NCBIfam" id="TIGR02937">
    <property type="entry name" value="sigma70-ECF"/>
    <property type="match status" value="1"/>
</dbReference>
<evidence type="ECO:0000256" key="3">
    <source>
        <dbReference type="ARBA" id="ARBA00023082"/>
    </source>
</evidence>
<evidence type="ECO:0000313" key="9">
    <source>
        <dbReference type="EMBL" id="OMF54442.1"/>
    </source>
</evidence>
<protein>
    <recommendedName>
        <fullName evidence="6">RNA polymerase sigma factor</fullName>
    </recommendedName>
</protein>
<accession>A0A1R1ERT5</accession>
<keyword evidence="4 6" id="KW-0238">DNA-binding</keyword>
<reference evidence="9 10" key="1">
    <citation type="submission" date="2016-11" db="EMBL/GenBank/DDBJ databases">
        <title>Paenibacillus species isolates.</title>
        <authorList>
            <person name="Beno S.M."/>
        </authorList>
    </citation>
    <scope>NUCLEOTIDE SEQUENCE [LARGE SCALE GENOMIC DNA]</scope>
    <source>
        <strain evidence="9 10">FSL R5-0378</strain>
    </source>
</reference>
<dbReference type="RefSeq" id="WP_076170346.1">
    <property type="nucleotide sequence ID" value="NZ_MRTP01000003.1"/>
</dbReference>
<organism evidence="9 10">
    <name type="scientific">Paenibacillus rhizosphaerae</name>
    <dbReference type="NCBI Taxonomy" id="297318"/>
    <lineage>
        <taxon>Bacteria</taxon>
        <taxon>Bacillati</taxon>
        <taxon>Bacillota</taxon>
        <taxon>Bacilli</taxon>
        <taxon>Bacillales</taxon>
        <taxon>Paenibacillaceae</taxon>
        <taxon>Paenibacillus</taxon>
    </lineage>
</organism>
<dbReference type="Gene3D" id="1.10.10.10">
    <property type="entry name" value="Winged helix-like DNA-binding domain superfamily/Winged helix DNA-binding domain"/>
    <property type="match status" value="1"/>
</dbReference>
<dbReference type="InterPro" id="IPR000838">
    <property type="entry name" value="RNA_pol_sigma70_ECF_CS"/>
</dbReference>
<keyword evidence="10" id="KW-1185">Reference proteome</keyword>
<proteinExistence type="inferred from homology"/>
<dbReference type="PANTHER" id="PTHR43133:SF62">
    <property type="entry name" value="RNA POLYMERASE SIGMA FACTOR SIGZ"/>
    <property type="match status" value="1"/>
</dbReference>
<dbReference type="GO" id="GO:0016987">
    <property type="term" value="F:sigma factor activity"/>
    <property type="evidence" value="ECO:0007669"/>
    <property type="project" value="UniProtKB-KW"/>
</dbReference>
<keyword evidence="3 6" id="KW-0731">Sigma factor</keyword>
<dbReference type="Pfam" id="PF08281">
    <property type="entry name" value="Sigma70_r4_2"/>
    <property type="match status" value="1"/>
</dbReference>
<dbReference type="PANTHER" id="PTHR43133">
    <property type="entry name" value="RNA POLYMERASE ECF-TYPE SIGMA FACTO"/>
    <property type="match status" value="1"/>
</dbReference>
<dbReference type="GO" id="GO:0006352">
    <property type="term" value="P:DNA-templated transcription initiation"/>
    <property type="evidence" value="ECO:0007669"/>
    <property type="project" value="InterPro"/>
</dbReference>
<dbReference type="AlphaFoldDB" id="A0A1R1ERT5"/>
<dbReference type="PROSITE" id="PS01063">
    <property type="entry name" value="SIGMA70_ECF"/>
    <property type="match status" value="1"/>
</dbReference>
<dbReference type="InterPro" id="IPR039425">
    <property type="entry name" value="RNA_pol_sigma-70-like"/>
</dbReference>
<dbReference type="EMBL" id="MRTP01000003">
    <property type="protein sequence ID" value="OMF54442.1"/>
    <property type="molecule type" value="Genomic_DNA"/>
</dbReference>
<name>A0A1R1ERT5_9BACL</name>
<dbReference type="CDD" id="cd06171">
    <property type="entry name" value="Sigma70_r4"/>
    <property type="match status" value="1"/>
</dbReference>
<evidence type="ECO:0000313" key="10">
    <source>
        <dbReference type="Proteomes" id="UP000187172"/>
    </source>
</evidence>
<keyword evidence="5 6" id="KW-0804">Transcription</keyword>
<evidence type="ECO:0000256" key="4">
    <source>
        <dbReference type="ARBA" id="ARBA00023125"/>
    </source>
</evidence>
<dbReference type="InterPro" id="IPR013249">
    <property type="entry name" value="RNA_pol_sigma70_r4_t2"/>
</dbReference>
<evidence type="ECO:0000259" key="7">
    <source>
        <dbReference type="Pfam" id="PF04542"/>
    </source>
</evidence>
<dbReference type="SUPFAM" id="SSF88659">
    <property type="entry name" value="Sigma3 and sigma4 domains of RNA polymerase sigma factors"/>
    <property type="match status" value="1"/>
</dbReference>
<dbReference type="InterPro" id="IPR014284">
    <property type="entry name" value="RNA_pol_sigma-70_dom"/>
</dbReference>
<keyword evidence="2 6" id="KW-0805">Transcription regulation</keyword>
<evidence type="ECO:0000256" key="1">
    <source>
        <dbReference type="ARBA" id="ARBA00010641"/>
    </source>
</evidence>
<feature type="domain" description="RNA polymerase sigma-70 region 2" evidence="7">
    <location>
        <begin position="52"/>
        <end position="119"/>
    </location>
</feature>
<dbReference type="NCBIfam" id="TIGR02959">
    <property type="entry name" value="SigZ"/>
    <property type="match status" value="1"/>
</dbReference>
<dbReference type="Gene3D" id="1.10.1740.10">
    <property type="match status" value="1"/>
</dbReference>
<dbReference type="Proteomes" id="UP000187172">
    <property type="component" value="Unassembled WGS sequence"/>
</dbReference>
<feature type="domain" description="RNA polymerase sigma factor 70 region 4 type 2" evidence="8">
    <location>
        <begin position="150"/>
        <end position="194"/>
    </location>
</feature>
<gene>
    <name evidence="9" type="ORF">BK138_14790</name>
</gene>
<dbReference type="InterPro" id="IPR013324">
    <property type="entry name" value="RNA_pol_sigma_r3/r4-like"/>
</dbReference>
<dbReference type="InterPro" id="IPR007627">
    <property type="entry name" value="RNA_pol_sigma70_r2"/>
</dbReference>
<dbReference type="STRING" id="297318.BK138_14790"/>
<dbReference type="InterPro" id="IPR014304">
    <property type="entry name" value="RNA_pol_sigma-Z"/>
</dbReference>
<evidence type="ECO:0000259" key="8">
    <source>
        <dbReference type="Pfam" id="PF08281"/>
    </source>
</evidence>